<name>A0A5E4NFI1_9HEMI</name>
<organism evidence="1 2">
    <name type="scientific">Cinara cedri</name>
    <dbReference type="NCBI Taxonomy" id="506608"/>
    <lineage>
        <taxon>Eukaryota</taxon>
        <taxon>Metazoa</taxon>
        <taxon>Ecdysozoa</taxon>
        <taxon>Arthropoda</taxon>
        <taxon>Hexapoda</taxon>
        <taxon>Insecta</taxon>
        <taxon>Pterygota</taxon>
        <taxon>Neoptera</taxon>
        <taxon>Paraneoptera</taxon>
        <taxon>Hemiptera</taxon>
        <taxon>Sternorrhyncha</taxon>
        <taxon>Aphidomorpha</taxon>
        <taxon>Aphidoidea</taxon>
        <taxon>Aphididae</taxon>
        <taxon>Lachninae</taxon>
        <taxon>Cinara</taxon>
    </lineage>
</organism>
<gene>
    <name evidence="1" type="ORF">CINCED_3A006299</name>
</gene>
<dbReference type="OrthoDB" id="8922241at2759"/>
<sequence length="193" mass="21524">MYTFECTSVGCEKVFSAKRNMTRRVKSYDNVKIQCALCPKSFPRIDNHGTRVKIIHFGGMVALPTIFPDMQTGPPNAVAEPWTSTVPWTTDEENDELFMIIDMVIYDDRKRVFKEETAAEMKKARIELAKTPGFPEVDSSFSREKSYADKNVAVVYMVDEEVDNSGGHVLGIAPGLFAPAPGNLAPGTWGRTH</sequence>
<accession>A0A5E4NFI1</accession>
<protein>
    <submittedName>
        <fullName evidence="1">Uncharacterized protein</fullName>
    </submittedName>
</protein>
<evidence type="ECO:0000313" key="1">
    <source>
        <dbReference type="EMBL" id="VVC41175.1"/>
    </source>
</evidence>
<keyword evidence="2" id="KW-1185">Reference proteome</keyword>
<reference evidence="1 2" key="1">
    <citation type="submission" date="2019-08" db="EMBL/GenBank/DDBJ databases">
        <authorList>
            <person name="Alioto T."/>
            <person name="Alioto T."/>
            <person name="Gomez Garrido J."/>
        </authorList>
    </citation>
    <scope>NUCLEOTIDE SEQUENCE [LARGE SCALE GENOMIC DNA]</scope>
</reference>
<evidence type="ECO:0000313" key="2">
    <source>
        <dbReference type="Proteomes" id="UP000325440"/>
    </source>
</evidence>
<dbReference type="Proteomes" id="UP000325440">
    <property type="component" value="Unassembled WGS sequence"/>
</dbReference>
<proteinExistence type="predicted"/>
<dbReference type="AlphaFoldDB" id="A0A5E4NFI1"/>
<dbReference type="EMBL" id="CABPRJ010001913">
    <property type="protein sequence ID" value="VVC41175.1"/>
    <property type="molecule type" value="Genomic_DNA"/>
</dbReference>